<proteinExistence type="predicted"/>
<evidence type="ECO:0000256" key="1">
    <source>
        <dbReference type="SAM" id="MobiDB-lite"/>
    </source>
</evidence>
<dbReference type="EMBL" id="JADCUA010000037">
    <property type="protein sequence ID" value="KAH9829610.1"/>
    <property type="molecule type" value="Genomic_DNA"/>
</dbReference>
<protein>
    <submittedName>
        <fullName evidence="2">Uncharacterized protein</fullName>
    </submittedName>
</protein>
<gene>
    <name evidence="2" type="ORF">C8Q71DRAFT_863185</name>
</gene>
<name>A0ABQ8JZ95_9APHY</name>
<dbReference type="GeneID" id="72008866"/>
<keyword evidence="3" id="KW-1185">Reference proteome</keyword>
<evidence type="ECO:0000313" key="3">
    <source>
        <dbReference type="Proteomes" id="UP000814176"/>
    </source>
</evidence>
<feature type="compositionally biased region" description="Low complexity" evidence="1">
    <location>
        <begin position="203"/>
        <end position="212"/>
    </location>
</feature>
<dbReference type="Proteomes" id="UP000814176">
    <property type="component" value="Unassembled WGS sequence"/>
</dbReference>
<reference evidence="2 3" key="1">
    <citation type="journal article" date="2021" name="Environ. Microbiol.">
        <title>Gene family expansions and transcriptome signatures uncover fungal adaptations to wood decay.</title>
        <authorList>
            <person name="Hage H."/>
            <person name="Miyauchi S."/>
            <person name="Viragh M."/>
            <person name="Drula E."/>
            <person name="Min B."/>
            <person name="Chaduli D."/>
            <person name="Navarro D."/>
            <person name="Favel A."/>
            <person name="Norest M."/>
            <person name="Lesage-Meessen L."/>
            <person name="Balint B."/>
            <person name="Merenyi Z."/>
            <person name="de Eugenio L."/>
            <person name="Morin E."/>
            <person name="Martinez A.T."/>
            <person name="Baldrian P."/>
            <person name="Stursova M."/>
            <person name="Martinez M.J."/>
            <person name="Novotny C."/>
            <person name="Magnuson J.K."/>
            <person name="Spatafora J.W."/>
            <person name="Maurice S."/>
            <person name="Pangilinan J."/>
            <person name="Andreopoulos W."/>
            <person name="LaButti K."/>
            <person name="Hundley H."/>
            <person name="Na H."/>
            <person name="Kuo A."/>
            <person name="Barry K."/>
            <person name="Lipzen A."/>
            <person name="Henrissat B."/>
            <person name="Riley R."/>
            <person name="Ahrendt S."/>
            <person name="Nagy L.G."/>
            <person name="Grigoriev I.V."/>
            <person name="Martin F."/>
            <person name="Rosso M.N."/>
        </authorList>
    </citation>
    <scope>NUCLEOTIDE SEQUENCE [LARGE SCALE GENOMIC DNA]</scope>
    <source>
        <strain evidence="2 3">CIRM-BRFM 1785</strain>
    </source>
</reference>
<accession>A0ABQ8JZ95</accession>
<evidence type="ECO:0000313" key="2">
    <source>
        <dbReference type="EMBL" id="KAH9829610.1"/>
    </source>
</evidence>
<feature type="region of interest" description="Disordered" evidence="1">
    <location>
        <begin position="194"/>
        <end position="221"/>
    </location>
</feature>
<sequence>MPSERPPGCAYCIVDPKRGIDELSVLAKIFYETLKNPRPDDNYNKMAIRAAEEFESAVDNTLFRQLKKDKKWEWETVEQRDERVQVRKSKVIVWMRNNRRYFRDLLAAAPRLLDLPAPSASKDTSERGASVRDLFMHDHRSIGSDATSEVRKAGGNRSAEATAFNEAYNVAIERMIAEEPEKYAEYQRRSAESKADAKRARQAAKAKAAASVEDSDDEVSREDVIEESRARLRYTARKSLDEWAKVTHTEIFMYVGWVDSDGEPVRYL</sequence>
<organism evidence="2 3">
    <name type="scientific">Rhodofomes roseus</name>
    <dbReference type="NCBI Taxonomy" id="34475"/>
    <lineage>
        <taxon>Eukaryota</taxon>
        <taxon>Fungi</taxon>
        <taxon>Dikarya</taxon>
        <taxon>Basidiomycota</taxon>
        <taxon>Agaricomycotina</taxon>
        <taxon>Agaricomycetes</taxon>
        <taxon>Polyporales</taxon>
        <taxon>Rhodofomes</taxon>
    </lineage>
</organism>
<dbReference type="RefSeq" id="XP_047773066.1">
    <property type="nucleotide sequence ID" value="XM_047928134.1"/>
</dbReference>
<comment type="caution">
    <text evidence="2">The sequence shown here is derived from an EMBL/GenBank/DDBJ whole genome shotgun (WGS) entry which is preliminary data.</text>
</comment>